<dbReference type="Proteomes" id="UP001156498">
    <property type="component" value="Chromosome"/>
</dbReference>
<organism evidence="1 2">
    <name type="scientific">Streptomonospora nanhaiensis</name>
    <dbReference type="NCBI Taxonomy" id="1323731"/>
    <lineage>
        <taxon>Bacteria</taxon>
        <taxon>Bacillati</taxon>
        <taxon>Actinomycetota</taxon>
        <taxon>Actinomycetes</taxon>
        <taxon>Streptosporangiales</taxon>
        <taxon>Nocardiopsidaceae</taxon>
        <taxon>Streptomonospora</taxon>
    </lineage>
</organism>
<accession>A0ABY6YKU4</accession>
<proteinExistence type="predicted"/>
<dbReference type="RefSeq" id="WP_267946724.1">
    <property type="nucleotide sequence ID" value="NZ_CP113264.1"/>
</dbReference>
<evidence type="ECO:0000313" key="1">
    <source>
        <dbReference type="EMBL" id="WAE72934.1"/>
    </source>
</evidence>
<reference evidence="1 2" key="1">
    <citation type="journal article" date="2013" name="Int. J. Syst. Evol. Microbiol.">
        <title>Description of Streptomonospora sediminis sp. nov. and Streptomonospora nanhaiensis sp. nov., and reclassification of Nocardiopsis arabia Hozzein &amp; Goodfellow 2008 as Streptomonospora arabica comb. nov. and emended description of the genus Streptomonospora.</title>
        <authorList>
            <person name="Zhang D.F."/>
            <person name="Pan H.Q."/>
            <person name="He J."/>
            <person name="Zhang X.M."/>
            <person name="Zhang Y.G."/>
            <person name="Klenk H.P."/>
            <person name="Hu J.C."/>
            <person name="Li W.J."/>
        </authorList>
    </citation>
    <scope>NUCLEOTIDE SEQUENCE [LARGE SCALE GENOMIC DNA]</scope>
    <source>
        <strain evidence="1 2">12A09</strain>
    </source>
</reference>
<keyword evidence="2" id="KW-1185">Reference proteome</keyword>
<sequence length="49" mass="5217">MAKQEKKDVKSVEMRDGVTVITHEDGTVEEITGPVDLQLGNVTGGISFG</sequence>
<gene>
    <name evidence="1" type="ORF">OUQ99_27825</name>
</gene>
<dbReference type="EMBL" id="CP113264">
    <property type="protein sequence ID" value="WAE72934.1"/>
    <property type="molecule type" value="Genomic_DNA"/>
</dbReference>
<protein>
    <submittedName>
        <fullName evidence="1">Uncharacterized protein</fullName>
    </submittedName>
</protein>
<evidence type="ECO:0000313" key="2">
    <source>
        <dbReference type="Proteomes" id="UP001156498"/>
    </source>
</evidence>
<name>A0ABY6YKU4_9ACTN</name>